<dbReference type="InterPro" id="IPR050235">
    <property type="entry name" value="CK1_Ser-Thr_kinase"/>
</dbReference>
<feature type="binding site" evidence="7">
    <location>
        <position position="162"/>
    </location>
    <ligand>
        <name>ATP</name>
        <dbReference type="ChEBI" id="CHEBI:30616"/>
    </ligand>
</feature>
<feature type="region of interest" description="Disordered" evidence="8">
    <location>
        <begin position="881"/>
        <end position="935"/>
    </location>
</feature>
<feature type="region of interest" description="Disordered" evidence="8">
    <location>
        <begin position="1078"/>
        <end position="1375"/>
    </location>
</feature>
<dbReference type="GO" id="GO:0005524">
    <property type="term" value="F:ATP binding"/>
    <property type="evidence" value="ECO:0007669"/>
    <property type="project" value="UniProtKB-UniRule"/>
</dbReference>
<gene>
    <name evidence="10" type="ORF">HNY73_006554</name>
</gene>
<feature type="region of interest" description="Disordered" evidence="8">
    <location>
        <begin position="420"/>
        <end position="502"/>
    </location>
</feature>
<feature type="compositionally biased region" description="Basic and acidic residues" evidence="8">
    <location>
        <begin position="689"/>
        <end position="702"/>
    </location>
</feature>
<proteinExistence type="inferred from homology"/>
<reference evidence="10" key="1">
    <citation type="journal article" date="2020" name="bioRxiv">
        <title>Chromosome-level reference genome of the European wasp spider Argiope bruennichi: a resource for studies on range expansion and evolutionary adaptation.</title>
        <authorList>
            <person name="Sheffer M.M."/>
            <person name="Hoppe A."/>
            <person name="Krehenwinkel H."/>
            <person name="Uhl G."/>
            <person name="Kuss A.W."/>
            <person name="Jensen L."/>
            <person name="Jensen C."/>
            <person name="Gillespie R.G."/>
            <person name="Hoff K.J."/>
            <person name="Prost S."/>
        </authorList>
    </citation>
    <scope>NUCLEOTIDE SEQUENCE</scope>
</reference>
<feature type="compositionally biased region" description="Basic and acidic residues" evidence="8">
    <location>
        <begin position="885"/>
        <end position="901"/>
    </location>
</feature>
<evidence type="ECO:0000313" key="11">
    <source>
        <dbReference type="Proteomes" id="UP000807504"/>
    </source>
</evidence>
<feature type="compositionally biased region" description="Basic and acidic residues" evidence="8">
    <location>
        <begin position="1132"/>
        <end position="1157"/>
    </location>
</feature>
<comment type="similarity">
    <text evidence="6">Belongs to the protein kinase superfamily. CK1 Ser/Thr protein kinase family.</text>
</comment>
<feature type="compositionally biased region" description="Basic and acidic residues" evidence="8">
    <location>
        <begin position="457"/>
        <end position="476"/>
    </location>
</feature>
<keyword evidence="1" id="KW-0723">Serine/threonine-protein kinase</keyword>
<dbReference type="Proteomes" id="UP000807504">
    <property type="component" value="Unassembled WGS sequence"/>
</dbReference>
<evidence type="ECO:0000256" key="3">
    <source>
        <dbReference type="ARBA" id="ARBA00022741"/>
    </source>
</evidence>
<dbReference type="Pfam" id="PF00069">
    <property type="entry name" value="Pkinase"/>
    <property type="match status" value="1"/>
</dbReference>
<dbReference type="FunFam" id="3.30.200.20:FF:000358">
    <property type="entry name" value="Tau tubulin kinase 2b"/>
    <property type="match status" value="1"/>
</dbReference>
<feature type="region of interest" description="Disordered" evidence="8">
    <location>
        <begin position="678"/>
        <end position="733"/>
    </location>
</feature>
<dbReference type="CDD" id="cd14017">
    <property type="entry name" value="STKc_TTBK"/>
    <property type="match status" value="1"/>
</dbReference>
<feature type="region of interest" description="Disordered" evidence="8">
    <location>
        <begin position="566"/>
        <end position="634"/>
    </location>
</feature>
<keyword evidence="4 10" id="KW-0418">Kinase</keyword>
<evidence type="ECO:0000256" key="2">
    <source>
        <dbReference type="ARBA" id="ARBA00022679"/>
    </source>
</evidence>
<dbReference type="PANTHER" id="PTHR11909">
    <property type="entry name" value="CASEIN KINASE-RELATED"/>
    <property type="match status" value="1"/>
</dbReference>
<dbReference type="PROSITE" id="PS50011">
    <property type="entry name" value="PROTEIN_KINASE_DOM"/>
    <property type="match status" value="1"/>
</dbReference>
<feature type="region of interest" description="Disordered" evidence="8">
    <location>
        <begin position="523"/>
        <end position="549"/>
    </location>
</feature>
<evidence type="ECO:0000259" key="9">
    <source>
        <dbReference type="PROSITE" id="PS50011"/>
    </source>
</evidence>
<dbReference type="GO" id="GO:0015630">
    <property type="term" value="C:microtubule cytoskeleton"/>
    <property type="evidence" value="ECO:0007669"/>
    <property type="project" value="UniProtKB-ARBA"/>
</dbReference>
<keyword evidence="5 7" id="KW-0067">ATP-binding</keyword>
<feature type="region of interest" description="Disordered" evidence="8">
    <location>
        <begin position="836"/>
        <end position="855"/>
    </location>
</feature>
<organism evidence="10 11">
    <name type="scientific">Argiope bruennichi</name>
    <name type="common">Wasp spider</name>
    <name type="synonym">Aranea bruennichi</name>
    <dbReference type="NCBI Taxonomy" id="94029"/>
    <lineage>
        <taxon>Eukaryota</taxon>
        <taxon>Metazoa</taxon>
        <taxon>Ecdysozoa</taxon>
        <taxon>Arthropoda</taxon>
        <taxon>Chelicerata</taxon>
        <taxon>Arachnida</taxon>
        <taxon>Araneae</taxon>
        <taxon>Araneomorphae</taxon>
        <taxon>Entelegynae</taxon>
        <taxon>Araneoidea</taxon>
        <taxon>Araneidae</taxon>
        <taxon>Argiope</taxon>
    </lineage>
</organism>
<dbReference type="InterPro" id="IPR017441">
    <property type="entry name" value="Protein_kinase_ATP_BS"/>
</dbReference>
<keyword evidence="11" id="KW-1185">Reference proteome</keyword>
<reference evidence="10" key="2">
    <citation type="submission" date="2020-06" db="EMBL/GenBank/DDBJ databases">
        <authorList>
            <person name="Sheffer M."/>
        </authorList>
    </citation>
    <scope>NUCLEOTIDE SEQUENCE</scope>
</reference>
<evidence type="ECO:0000313" key="10">
    <source>
        <dbReference type="EMBL" id="KAF8788521.1"/>
    </source>
</evidence>
<feature type="domain" description="Protein kinase" evidence="9">
    <location>
        <begin position="133"/>
        <end position="392"/>
    </location>
</feature>
<evidence type="ECO:0000256" key="8">
    <source>
        <dbReference type="SAM" id="MobiDB-lite"/>
    </source>
</evidence>
<dbReference type="EMBL" id="JABXBU010000012">
    <property type="protein sequence ID" value="KAF8788521.1"/>
    <property type="molecule type" value="Genomic_DNA"/>
</dbReference>
<feature type="compositionally biased region" description="Basic residues" evidence="8">
    <location>
        <begin position="625"/>
        <end position="634"/>
    </location>
</feature>
<dbReference type="Gene3D" id="1.10.510.10">
    <property type="entry name" value="Transferase(Phosphotransferase) domain 1"/>
    <property type="match status" value="1"/>
</dbReference>
<dbReference type="InterPro" id="IPR047916">
    <property type="entry name" value="TTBK_Asator-like_STKc"/>
</dbReference>
<dbReference type="SMART" id="SM00220">
    <property type="entry name" value="S_TKc"/>
    <property type="match status" value="1"/>
</dbReference>
<dbReference type="InterPro" id="IPR000719">
    <property type="entry name" value="Prot_kinase_dom"/>
</dbReference>
<dbReference type="PROSITE" id="PS00107">
    <property type="entry name" value="PROTEIN_KINASE_ATP"/>
    <property type="match status" value="1"/>
</dbReference>
<evidence type="ECO:0000256" key="5">
    <source>
        <dbReference type="ARBA" id="ARBA00022840"/>
    </source>
</evidence>
<feature type="region of interest" description="Disordered" evidence="8">
    <location>
        <begin position="988"/>
        <end position="1066"/>
    </location>
</feature>
<feature type="compositionally biased region" description="Polar residues" evidence="8">
    <location>
        <begin position="719"/>
        <end position="733"/>
    </location>
</feature>
<keyword evidence="3 7" id="KW-0547">Nucleotide-binding</keyword>
<feature type="compositionally biased region" description="Low complexity" evidence="8">
    <location>
        <begin position="1356"/>
        <end position="1367"/>
    </location>
</feature>
<evidence type="ECO:0000256" key="7">
    <source>
        <dbReference type="PROSITE-ProRule" id="PRU10141"/>
    </source>
</evidence>
<evidence type="ECO:0000256" key="1">
    <source>
        <dbReference type="ARBA" id="ARBA00022527"/>
    </source>
</evidence>
<feature type="compositionally biased region" description="Basic and acidic residues" evidence="8">
    <location>
        <begin position="836"/>
        <end position="847"/>
    </location>
</feature>
<dbReference type="InterPro" id="IPR011009">
    <property type="entry name" value="Kinase-like_dom_sf"/>
</dbReference>
<keyword evidence="2" id="KW-0808">Transferase</keyword>
<evidence type="ECO:0000256" key="6">
    <source>
        <dbReference type="ARBA" id="ARBA00061588"/>
    </source>
</evidence>
<comment type="caution">
    <text evidence="10">The sequence shown here is derived from an EMBL/GenBank/DDBJ whole genome shotgun (WGS) entry which is preliminary data.</text>
</comment>
<dbReference type="FunFam" id="1.10.510.10:FF:000481">
    <property type="entry name" value="Asator, isoform D"/>
    <property type="match status" value="1"/>
</dbReference>
<dbReference type="SUPFAM" id="SSF56112">
    <property type="entry name" value="Protein kinase-like (PK-like)"/>
    <property type="match status" value="1"/>
</dbReference>
<name>A0A8T0FC85_ARGBR</name>
<feature type="compositionally biased region" description="Basic and acidic residues" evidence="8">
    <location>
        <begin position="1278"/>
        <end position="1306"/>
    </location>
</feature>
<sequence length="1431" mass="160464">MASKVSSAHPPARTPAQNVEEHLSLGPARMGTQSELGVSSFTIPGGAGAARSLNSPIHAKLQEFCWEVLGHPPWSSWTPQPQVSIHLDSRIKPSRYSGDSNASSEVINEDDSFYVNMTTEDLLQPGHVVKERWKVVKKIGGGGFGEIYEGLDLVTKELVALKLESAKQAKQVLKMEVAVLKKLQGREHVCRFIGCGRNDRFNYVVMQLQGKNLAELRRSQPRGAYSLSTTLRLGLQILKAIESIHEVGFLHRDIKPSNFSMGRLSHNNRSVYMLDFGLARQYVTATGEVRPPRAAAGFRGTVRYASINAHRNKEMGRHDDLWSLFYMLVEFVNGQLPWRKIKDKEQVGLMKEKYDHRLLLKHLPSDFRQFLDHIYSLDYHIRPDYAMLSNLFERCMKRRGIKESDPFDWEKHYTDNSATTTVTTSPAVISKPPLAGTVPPGTHGTDNMLDDNIMASYEDHGENETGVKRETSKENLTKGLSLEGRPDNAHPRPLIENNNNNYYANNNALKQEEVADKLEKMEIEDEDEGKEHVNGAEPLEDVANLQGTPDTDRAKEFAKLCISDHPFKEESGVGSRGTSPRPREGDGGSSREVSYRHPGGGDGGKQPLSVLSTTDSKLLREPREHRHRRYHSGYKSRYSRDISITQMALAEDDNISALQQVTKGGAAAVTLASKWQVSFDDSEETDNEVEAKDNLTSPEHRPLIAQDSPSKLSHAGPTFWSNSGGTPKSGSNHAAQMQLLTLALRERERMKRMEKQTGMHQMSSAEMELQRYMASLNKAFSDVEEKWRKSGVLGRAYPKDLLISARTWSCPNLSPGVQALPLKYSASDTNLQELQRNDDSRVQEKRNVPSRRHSADIQVSSNVVGEFKRWSMGSTFEKITKKLPKKEESHVKSSEEAHNEGIKSAPIPASVKPKGILRKSGSDQPLVQTTHRHEPNEKVFSNKLIVTTIEWESNDKVGNVVKHEVESPTLERQSPATPLADIARLHLEEPSVYFDAPQPNEEDSDDARRNGGADDEEFDTPPKDDHHSASPNISETRYDDALQYRKRSPTPPNRSGIMYSSGMRRKLKDVDFHVAEAVIEEDKEGGSASDCQSPRRQDSVTQTRPPTEPPFSRSGNNSEDFVRSTVPVHMMDTCREPTPETDSDSWRVPKTGSEESIRPPYMLKPYNRRRPRSMIEGNPRLSYPRDGPNGKYATDFGAKPYRSGEKSPRTSTPMFPARCGVKQKTPPPASELANDGGVQSSRSASSSREESDYVEANNKMPLTQKRSDFFTRSISWDAKFRKERSPNSRKAAEDKYVRADMNDWRGRYSRRRQRAVLSGNSESRIPRPKGRLKSAESDEPVANDVQQQSEQRCARSSGEVKSPVSSSLPTLQNERVLQTAVHRNCKSEVLIPRFKPEGGSSYSLQPREICSTFQEKALPPPHPEGFAHDGQ</sequence>
<evidence type="ECO:0000256" key="4">
    <source>
        <dbReference type="ARBA" id="ARBA00022777"/>
    </source>
</evidence>
<protein>
    <submittedName>
        <fullName evidence="10">Tau-tubulin kinase Asator like protein</fullName>
    </submittedName>
</protein>
<accession>A0A8T0FC85</accession>
<dbReference type="GO" id="GO:0004674">
    <property type="term" value="F:protein serine/threonine kinase activity"/>
    <property type="evidence" value="ECO:0007669"/>
    <property type="project" value="UniProtKB-KW"/>
</dbReference>